<dbReference type="Proteomes" id="UP000290568">
    <property type="component" value="Chromosome"/>
</dbReference>
<protein>
    <recommendedName>
        <fullName evidence="1">RamC N-terminal domain-containing protein</fullName>
    </recommendedName>
</protein>
<dbReference type="AlphaFoldDB" id="A0A449A2S9"/>
<proteinExistence type="predicted"/>
<gene>
    <name evidence="2" type="ORF">NCTC10183_00277</name>
</gene>
<organism evidence="2 3">
    <name type="scientific">Mycoplasmopsis gallinacea</name>
    <dbReference type="NCBI Taxonomy" id="29556"/>
    <lineage>
        <taxon>Bacteria</taxon>
        <taxon>Bacillati</taxon>
        <taxon>Mycoplasmatota</taxon>
        <taxon>Mycoplasmoidales</taxon>
        <taxon>Metamycoplasmataceae</taxon>
        <taxon>Mycoplasmopsis</taxon>
    </lineage>
</organism>
<dbReference type="InterPro" id="IPR057929">
    <property type="entry name" value="RamC_N"/>
</dbReference>
<reference evidence="2 3" key="1">
    <citation type="submission" date="2019-01" db="EMBL/GenBank/DDBJ databases">
        <authorList>
            <consortium name="Pathogen Informatics"/>
        </authorList>
    </citation>
    <scope>NUCLEOTIDE SEQUENCE [LARGE SCALE GENOMIC DNA]</scope>
    <source>
        <strain evidence="2 3">NCTC10183</strain>
    </source>
</reference>
<dbReference type="InterPro" id="IPR011009">
    <property type="entry name" value="Kinase-like_dom_sf"/>
</dbReference>
<dbReference type="SUPFAM" id="SSF56112">
    <property type="entry name" value="Protein kinase-like (PK-like)"/>
    <property type="match status" value="1"/>
</dbReference>
<dbReference type="RefSeq" id="WP_129620173.1">
    <property type="nucleotide sequence ID" value="NZ_LR214950.1"/>
</dbReference>
<evidence type="ECO:0000313" key="2">
    <source>
        <dbReference type="EMBL" id="VEU58512.1"/>
    </source>
</evidence>
<dbReference type="EMBL" id="LR214950">
    <property type="protein sequence ID" value="VEU58512.1"/>
    <property type="molecule type" value="Genomic_DNA"/>
</dbReference>
<evidence type="ECO:0000259" key="1">
    <source>
        <dbReference type="Pfam" id="PF25816"/>
    </source>
</evidence>
<keyword evidence="3" id="KW-1185">Reference proteome</keyword>
<dbReference type="Gene3D" id="3.30.200.20">
    <property type="entry name" value="Phosphorylase Kinase, domain 1"/>
    <property type="match status" value="1"/>
</dbReference>
<name>A0A449A2S9_9BACT</name>
<accession>A0A449A2S9</accession>
<dbReference type="Pfam" id="PF25816">
    <property type="entry name" value="RamC_N"/>
    <property type="match status" value="1"/>
</dbReference>
<sequence length="653" mass="78131">MFIDSKIQFVNHLYEIKTYKFFTYLNNKNQILPDLGWKIHISATNDNISLIFDKVFKFLINSKLTFKFVKDKTTYFKFLTDEVKLENAFKFITIYSENREQAILTLEKLHKILKDFNSPLIVGDRRYKDSGCLFYRYGYYVNKNKYDNRRVFSLTSGIQDLQEVNTNLNKLLLNQKYEIISLLKEKTTSSVYLLKNINDHKFYIAKQARNYTFYDENNSSINLRENEVNNSLKLLSEFVPKFIESFEIEGDCFFVWEYLNIIPLNIWKLRETINLEQTLSNEFISELKIITLEFIKMHKEFQNKKFNINDYNLSNFGYDRKLKKLYLIDLEHSYFEGSNKKINVCNSICKLDKKPLNQNNISLALLISDLLLDYKKFLSFDPDLENYLRYLNFIISKTNIDFGFFEIIDYLSNVKIFDFEKSIQLLKSQKLNDNIYFEQKNKEKVINFLKIKSSQKHNLEERLESKTFVDIRFLLSLSFKRFSFWIRKFKYVKLNLIDAEIDLDLTDRYQKIINILFSNKKTNSEILFKEFDEFISEKVVKTKENTYGVKVKNYYSPYLNYGLAFLIALLLFSKVKTRSNKFDEWILKFTDSLTNKFTFKQSFLNGNIGNIVIIHNVGKLFKNKIFIKNAIDQTYNKLGHEIWTQPYLVFLYI</sequence>
<evidence type="ECO:0000313" key="3">
    <source>
        <dbReference type="Proteomes" id="UP000290568"/>
    </source>
</evidence>
<feature type="domain" description="RamC N-terminal" evidence="1">
    <location>
        <begin position="13"/>
        <end position="145"/>
    </location>
</feature>
<dbReference type="OrthoDB" id="399312at2"/>